<dbReference type="InterPro" id="IPR006189">
    <property type="entry name" value="CHASE_dom"/>
</dbReference>
<accession>A0A840S599</accession>
<dbReference type="Gene3D" id="3.30.565.10">
    <property type="entry name" value="Histidine kinase-like ATPase, C-terminal domain"/>
    <property type="match status" value="1"/>
</dbReference>
<dbReference type="Gene3D" id="3.30.450.350">
    <property type="entry name" value="CHASE domain"/>
    <property type="match status" value="1"/>
</dbReference>
<dbReference type="InterPro" id="IPR003594">
    <property type="entry name" value="HATPase_dom"/>
</dbReference>
<dbReference type="InterPro" id="IPR042240">
    <property type="entry name" value="CHASE_sf"/>
</dbReference>
<dbReference type="AlphaFoldDB" id="A0A840S599"/>
<evidence type="ECO:0000256" key="5">
    <source>
        <dbReference type="ARBA" id="ARBA00022989"/>
    </source>
</evidence>
<dbReference type="Pfam" id="PF03924">
    <property type="entry name" value="CHASE"/>
    <property type="match status" value="1"/>
</dbReference>
<dbReference type="GO" id="GO:0004673">
    <property type="term" value="F:protein histidine kinase activity"/>
    <property type="evidence" value="ECO:0007669"/>
    <property type="project" value="UniProtKB-EC"/>
</dbReference>
<dbReference type="GO" id="GO:0007165">
    <property type="term" value="P:signal transduction"/>
    <property type="evidence" value="ECO:0007669"/>
    <property type="project" value="UniProtKB-ARBA"/>
</dbReference>
<dbReference type="Gene3D" id="1.10.287.130">
    <property type="match status" value="1"/>
</dbReference>
<dbReference type="InterPro" id="IPR013655">
    <property type="entry name" value="PAS_fold_3"/>
</dbReference>
<keyword evidence="4" id="KW-0812">Transmembrane</keyword>
<dbReference type="PANTHER" id="PTHR43065">
    <property type="entry name" value="SENSOR HISTIDINE KINASE"/>
    <property type="match status" value="1"/>
</dbReference>
<gene>
    <name evidence="9" type="ORF">HNQ51_002056</name>
</gene>
<dbReference type="EC" id="2.7.13.3" evidence="3"/>
<dbReference type="PROSITE" id="PS50109">
    <property type="entry name" value="HIS_KIN"/>
    <property type="match status" value="1"/>
</dbReference>
<name>A0A840S599_9BURK</name>
<evidence type="ECO:0000256" key="1">
    <source>
        <dbReference type="ARBA" id="ARBA00000085"/>
    </source>
</evidence>
<evidence type="ECO:0000313" key="9">
    <source>
        <dbReference type="EMBL" id="MBB5204742.1"/>
    </source>
</evidence>
<dbReference type="SMART" id="SM00387">
    <property type="entry name" value="HATPase_c"/>
    <property type="match status" value="1"/>
</dbReference>
<dbReference type="InterPro" id="IPR036890">
    <property type="entry name" value="HATPase_C_sf"/>
</dbReference>
<reference evidence="9 10" key="1">
    <citation type="submission" date="2020-08" db="EMBL/GenBank/DDBJ databases">
        <title>Genomic Encyclopedia of Type Strains, Phase IV (KMG-IV): sequencing the most valuable type-strain genomes for metagenomic binning, comparative biology and taxonomic classification.</title>
        <authorList>
            <person name="Goeker M."/>
        </authorList>
    </citation>
    <scope>NUCLEOTIDE SEQUENCE [LARGE SCALE GENOMIC DNA]</scope>
    <source>
        <strain evidence="9 10">DSM 23958</strain>
    </source>
</reference>
<evidence type="ECO:0000256" key="6">
    <source>
        <dbReference type="ARBA" id="ARBA00023136"/>
    </source>
</evidence>
<evidence type="ECO:0000259" key="8">
    <source>
        <dbReference type="PROSITE" id="PS50839"/>
    </source>
</evidence>
<evidence type="ECO:0000256" key="2">
    <source>
        <dbReference type="ARBA" id="ARBA00004370"/>
    </source>
</evidence>
<dbReference type="SMART" id="SM01079">
    <property type="entry name" value="CHASE"/>
    <property type="match status" value="1"/>
</dbReference>
<dbReference type="NCBIfam" id="TIGR00229">
    <property type="entry name" value="sensory_box"/>
    <property type="match status" value="1"/>
</dbReference>
<dbReference type="EMBL" id="JACHHO010000002">
    <property type="protein sequence ID" value="MBB5204742.1"/>
    <property type="molecule type" value="Genomic_DNA"/>
</dbReference>
<keyword evidence="6" id="KW-0472">Membrane</keyword>
<dbReference type="Pfam" id="PF02518">
    <property type="entry name" value="HATPase_c"/>
    <property type="match status" value="1"/>
</dbReference>
<evidence type="ECO:0000256" key="3">
    <source>
        <dbReference type="ARBA" id="ARBA00012438"/>
    </source>
</evidence>
<dbReference type="InterPro" id="IPR035965">
    <property type="entry name" value="PAS-like_dom_sf"/>
</dbReference>
<evidence type="ECO:0000313" key="10">
    <source>
        <dbReference type="Proteomes" id="UP000554837"/>
    </source>
</evidence>
<dbReference type="PROSITE" id="PS50839">
    <property type="entry name" value="CHASE"/>
    <property type="match status" value="1"/>
</dbReference>
<comment type="subcellular location">
    <subcellularLocation>
        <location evidence="2">Membrane</location>
    </subcellularLocation>
</comment>
<dbReference type="PRINTS" id="PR00344">
    <property type="entry name" value="BCTRLSENSOR"/>
</dbReference>
<dbReference type="RefSeq" id="WP_175423525.1">
    <property type="nucleotide sequence ID" value="NZ_CP040709.1"/>
</dbReference>
<comment type="catalytic activity">
    <reaction evidence="1">
        <text>ATP + protein L-histidine = ADP + protein N-phospho-L-histidine.</text>
        <dbReference type="EC" id="2.7.13.3"/>
    </reaction>
</comment>
<dbReference type="SUPFAM" id="SSF55874">
    <property type="entry name" value="ATPase domain of HSP90 chaperone/DNA topoisomerase II/histidine kinase"/>
    <property type="match status" value="1"/>
</dbReference>
<feature type="domain" description="CHASE" evidence="8">
    <location>
        <begin position="62"/>
        <end position="285"/>
    </location>
</feature>
<keyword evidence="5" id="KW-1133">Transmembrane helix</keyword>
<sequence length="755" mass="83287">MLLTLVFGLGVSALGHGSMRDAEALRQQERSSAAAREIVSQVERELTRTVEAVRNAGLMVQSHDQLPRGSFVRYAQQLAVALPPISLLEWQPVVQQADRETFEREARAQGLAHYRIVEPDASQTQWSPAPVRDHYVPVLFAWPEADAPLGYNLAPDAMRMASKLQSARLGRPVASVSFPLIKRAIQGPAIKGFAISTAVKAHGPDAPEAVRGYLAAVIELPALLQAVGEQAQRAHMNLWVFEGDEPRGALLYTNRPAQQPATTGAALTLERRHTVNVAERSWSLLLQPQDAFLGRADRQAQGLLVLGLLATALLTYALWRAQRERAAAHASQETMRGERERLANVLDGTQAATWEADLIHRVYHVNTQWQRLGGHEPGSYRPGPDYHWEQDCHPEDIPRVRQALERHFKGEAERYEIEYRHRHLTRGWVWAQARGRLLARTPEGLPWIMAGTLLDIDARKAAEARILELNSTLEARVAERGAELERALEALRESREELAHADTRATLHTVMASAAHELQTPLGNSLICTQNLVDQTREFEGRLAAGDLRRSELRHFVDQVGDNASLAARNLARAAELVDRFRQVAADQGSEQRRVFDLATLVEELIDTLAPTQRRLPHRVECAIAPGIAMDSYPGPLGQVLINLINNANLHAFGPEQAGLLRIEAQPEADGVLMTVRDNGRGMDATTLKRLFEPYFSTRIGAGGTGLGMTIVDTLVRKTLGGQLAVHSEVGVGTVVTLRLPRRAPERPASNPAAS</sequence>
<dbReference type="InterPro" id="IPR000014">
    <property type="entry name" value="PAS"/>
</dbReference>
<dbReference type="InterPro" id="IPR005467">
    <property type="entry name" value="His_kinase_dom"/>
</dbReference>
<dbReference type="CDD" id="cd00130">
    <property type="entry name" value="PAS"/>
    <property type="match status" value="1"/>
</dbReference>
<dbReference type="InterPro" id="IPR004358">
    <property type="entry name" value="Sig_transdc_His_kin-like_C"/>
</dbReference>
<protein>
    <recommendedName>
        <fullName evidence="3">histidine kinase</fullName>
        <ecNumber evidence="3">2.7.13.3</ecNumber>
    </recommendedName>
</protein>
<feature type="domain" description="Histidine kinase" evidence="7">
    <location>
        <begin position="513"/>
        <end position="744"/>
    </location>
</feature>
<dbReference type="GO" id="GO:0016020">
    <property type="term" value="C:membrane"/>
    <property type="evidence" value="ECO:0007669"/>
    <property type="project" value="UniProtKB-SubCell"/>
</dbReference>
<dbReference type="Pfam" id="PF08447">
    <property type="entry name" value="PAS_3"/>
    <property type="match status" value="1"/>
</dbReference>
<comment type="caution">
    <text evidence="9">The sequence shown here is derived from an EMBL/GenBank/DDBJ whole genome shotgun (WGS) entry which is preliminary data.</text>
</comment>
<keyword evidence="10" id="KW-1185">Reference proteome</keyword>
<dbReference type="Proteomes" id="UP000554837">
    <property type="component" value="Unassembled WGS sequence"/>
</dbReference>
<evidence type="ECO:0000256" key="4">
    <source>
        <dbReference type="ARBA" id="ARBA00022692"/>
    </source>
</evidence>
<evidence type="ECO:0000259" key="7">
    <source>
        <dbReference type="PROSITE" id="PS50109"/>
    </source>
</evidence>
<dbReference type="SUPFAM" id="SSF55785">
    <property type="entry name" value="PYP-like sensor domain (PAS domain)"/>
    <property type="match status" value="1"/>
</dbReference>
<dbReference type="Gene3D" id="3.30.450.20">
    <property type="entry name" value="PAS domain"/>
    <property type="match status" value="1"/>
</dbReference>
<dbReference type="PANTHER" id="PTHR43065:SF47">
    <property type="match status" value="1"/>
</dbReference>
<proteinExistence type="predicted"/>
<organism evidence="9 10">
    <name type="scientific">Inhella inkyongensis</name>
    <dbReference type="NCBI Taxonomy" id="392593"/>
    <lineage>
        <taxon>Bacteria</taxon>
        <taxon>Pseudomonadati</taxon>
        <taxon>Pseudomonadota</taxon>
        <taxon>Betaproteobacteria</taxon>
        <taxon>Burkholderiales</taxon>
        <taxon>Sphaerotilaceae</taxon>
        <taxon>Inhella</taxon>
    </lineage>
</organism>